<sequence length="163" mass="17975">MTSSLFYGDNNLQQAVIETFYACYLVTETFGDDHTNTLLVLGLPYKTALKPRPMSLDLQLDPLVSCTAQKSTLLRYSASTNSHERPVNLSSPNEQFPVAPRGGTDIATFISQDADFGFACRLTGKHGKDPELKDLPEDIVAFPTGRSSRLQFGMRSLHVSRST</sequence>
<protein>
    <submittedName>
        <fullName evidence="3">Ig-like domain-containing protein</fullName>
    </submittedName>
</protein>
<gene>
    <name evidence="1" type="ORF">HPBE_LOCUS24223</name>
</gene>
<organism evidence="2 3">
    <name type="scientific">Heligmosomoides polygyrus</name>
    <name type="common">Parasitic roundworm</name>
    <dbReference type="NCBI Taxonomy" id="6339"/>
    <lineage>
        <taxon>Eukaryota</taxon>
        <taxon>Metazoa</taxon>
        <taxon>Ecdysozoa</taxon>
        <taxon>Nematoda</taxon>
        <taxon>Chromadorea</taxon>
        <taxon>Rhabditida</taxon>
        <taxon>Rhabditina</taxon>
        <taxon>Rhabditomorpha</taxon>
        <taxon>Strongyloidea</taxon>
        <taxon>Heligmosomidae</taxon>
        <taxon>Heligmosomoides</taxon>
    </lineage>
</organism>
<name>A0A183GNF4_HELPZ</name>
<reference evidence="3" key="2">
    <citation type="submission" date="2019-09" db="UniProtKB">
        <authorList>
            <consortium name="WormBaseParasite"/>
        </authorList>
    </citation>
    <scope>IDENTIFICATION</scope>
</reference>
<dbReference type="Proteomes" id="UP000050761">
    <property type="component" value="Unassembled WGS sequence"/>
</dbReference>
<proteinExistence type="predicted"/>
<accession>A0A183GNF4</accession>
<evidence type="ECO:0000313" key="2">
    <source>
        <dbReference type="Proteomes" id="UP000050761"/>
    </source>
</evidence>
<dbReference type="AlphaFoldDB" id="A0A183GNF4"/>
<keyword evidence="2" id="KW-1185">Reference proteome</keyword>
<dbReference type="EMBL" id="UZAH01036021">
    <property type="protein sequence ID" value="VDP43599.1"/>
    <property type="molecule type" value="Genomic_DNA"/>
</dbReference>
<dbReference type="WBParaSite" id="HPBE_0002422401-mRNA-1">
    <property type="protein sequence ID" value="HPBE_0002422401-mRNA-1"/>
    <property type="gene ID" value="HPBE_0002422401"/>
</dbReference>
<evidence type="ECO:0000313" key="3">
    <source>
        <dbReference type="WBParaSite" id="HPBE_0002422401-mRNA-1"/>
    </source>
</evidence>
<accession>A0A3P8HAJ0</accession>
<reference evidence="1 2" key="1">
    <citation type="submission" date="2018-11" db="EMBL/GenBank/DDBJ databases">
        <authorList>
            <consortium name="Pathogen Informatics"/>
        </authorList>
    </citation>
    <scope>NUCLEOTIDE SEQUENCE [LARGE SCALE GENOMIC DNA]</scope>
</reference>
<evidence type="ECO:0000313" key="1">
    <source>
        <dbReference type="EMBL" id="VDP43599.1"/>
    </source>
</evidence>